<gene>
    <name evidence="3" type="ORF">DXN05_11850</name>
</gene>
<dbReference type="AlphaFoldDB" id="A0A3E1NJU6"/>
<keyword evidence="2" id="KW-0449">Lipoprotein</keyword>
<comment type="caution">
    <text evidence="3">The sequence shown here is derived from an EMBL/GenBank/DDBJ whole genome shotgun (WGS) entry which is preliminary data.</text>
</comment>
<sequence>MQYIPCVAFAAAAAGCSTYAPVAQNTPKLRVPEQFATAADTGSMAALPWQRFFTDSSLRALIDTALHNNPDLLSAVQHMQEAQANVLQSRAALLPVVNATVSAGLDHYGKYTMNGVGNDDTNLSQNVKGKRKIPDPTPDLFVGLRSSWEADLWGKLQQRKKAAVARYLATGMGRHLLVTELVAAVASLYYQLVALDREQAIVQENITLQANALELVKVQKLGGRATELAVQQFNAQLLNTQAIAYEKKQQAIALENELNNLLGRFALPVLRSKDFAGMGDSAAAGIPAALLQRRPDIQQAAFELEASKADVQAARAAFFPSLVLSPYTGFNAFRASVLFNGASLAYGVLGSVTAPILNRRELKANFSVADARQQVAFQQYRKTAVQAYNEVLTQLEQIRNAGEIARLKQQELEQLTNGVATAKDLYMAGYANYLEVITTQKNLLDASLESIEVQRRKTVATINLYKALGGGWDWP</sequence>
<dbReference type="Pfam" id="PF02321">
    <property type="entry name" value="OEP"/>
    <property type="match status" value="2"/>
</dbReference>
<accession>A0A3E1NJU6</accession>
<keyword evidence="4" id="KW-1185">Reference proteome</keyword>
<proteinExistence type="inferred from homology"/>
<dbReference type="EMBL" id="QTJU01000003">
    <property type="protein sequence ID" value="RFM28207.1"/>
    <property type="molecule type" value="Genomic_DNA"/>
</dbReference>
<name>A0A3E1NJU6_9BACT</name>
<dbReference type="NCBIfam" id="TIGR01845">
    <property type="entry name" value="outer_NodT"/>
    <property type="match status" value="1"/>
</dbReference>
<keyword evidence="2" id="KW-0564">Palmitate</keyword>
<comment type="subcellular location">
    <subcellularLocation>
        <location evidence="2">Cell membrane</location>
        <topology evidence="2">Lipid-anchor</topology>
    </subcellularLocation>
</comment>
<dbReference type="SUPFAM" id="SSF56954">
    <property type="entry name" value="Outer membrane efflux proteins (OEP)"/>
    <property type="match status" value="1"/>
</dbReference>
<dbReference type="PANTHER" id="PTHR30203">
    <property type="entry name" value="OUTER MEMBRANE CATION EFFLUX PROTEIN"/>
    <property type="match status" value="1"/>
</dbReference>
<keyword evidence="2" id="KW-0812">Transmembrane</keyword>
<dbReference type="GO" id="GO:0015562">
    <property type="term" value="F:efflux transmembrane transporter activity"/>
    <property type="evidence" value="ECO:0007669"/>
    <property type="project" value="InterPro"/>
</dbReference>
<dbReference type="PANTHER" id="PTHR30203:SF30">
    <property type="entry name" value="OUTER MEMBRANE PROTEIN-RELATED"/>
    <property type="match status" value="1"/>
</dbReference>
<dbReference type="InterPro" id="IPR003423">
    <property type="entry name" value="OMP_efflux"/>
</dbReference>
<keyword evidence="2" id="KW-1134">Transmembrane beta strand</keyword>
<protein>
    <submittedName>
        <fullName evidence="3">TolC family protein</fullName>
    </submittedName>
</protein>
<dbReference type="OrthoDB" id="9770517at2"/>
<keyword evidence="2" id="KW-0472">Membrane</keyword>
<dbReference type="Gene3D" id="1.20.1600.10">
    <property type="entry name" value="Outer membrane efflux proteins (OEP)"/>
    <property type="match status" value="1"/>
</dbReference>
<evidence type="ECO:0000313" key="3">
    <source>
        <dbReference type="EMBL" id="RFM28207.1"/>
    </source>
</evidence>
<dbReference type="Gene3D" id="2.20.200.10">
    <property type="entry name" value="Outer membrane efflux proteins (OEP)"/>
    <property type="match status" value="1"/>
</dbReference>
<dbReference type="Proteomes" id="UP000261284">
    <property type="component" value="Unassembled WGS sequence"/>
</dbReference>
<evidence type="ECO:0000313" key="4">
    <source>
        <dbReference type="Proteomes" id="UP000261284"/>
    </source>
</evidence>
<dbReference type="InterPro" id="IPR010131">
    <property type="entry name" value="MdtP/NodT-like"/>
</dbReference>
<organism evidence="3 4">
    <name type="scientific">Deminuibacter soli</name>
    <dbReference type="NCBI Taxonomy" id="2291815"/>
    <lineage>
        <taxon>Bacteria</taxon>
        <taxon>Pseudomonadati</taxon>
        <taxon>Bacteroidota</taxon>
        <taxon>Chitinophagia</taxon>
        <taxon>Chitinophagales</taxon>
        <taxon>Chitinophagaceae</taxon>
        <taxon>Deminuibacter</taxon>
    </lineage>
</organism>
<evidence type="ECO:0000256" key="1">
    <source>
        <dbReference type="ARBA" id="ARBA00007613"/>
    </source>
</evidence>
<reference evidence="3 4" key="1">
    <citation type="submission" date="2018-08" db="EMBL/GenBank/DDBJ databases">
        <title>Chitinophagaceae sp. K23C18032701, a novel bacterium isolated from forest soil.</title>
        <authorList>
            <person name="Wang C."/>
        </authorList>
    </citation>
    <scope>NUCLEOTIDE SEQUENCE [LARGE SCALE GENOMIC DNA]</scope>
    <source>
        <strain evidence="3 4">K23C18032701</strain>
    </source>
</reference>
<comment type="similarity">
    <text evidence="1 2">Belongs to the outer membrane factor (OMF) (TC 1.B.17) family.</text>
</comment>
<dbReference type="GO" id="GO:0005886">
    <property type="term" value="C:plasma membrane"/>
    <property type="evidence" value="ECO:0007669"/>
    <property type="project" value="UniProtKB-SubCell"/>
</dbReference>
<evidence type="ECO:0000256" key="2">
    <source>
        <dbReference type="RuleBase" id="RU362097"/>
    </source>
</evidence>